<evidence type="ECO:0000313" key="2">
    <source>
        <dbReference type="EMBL" id="SVD48262.1"/>
    </source>
</evidence>
<reference evidence="2" key="1">
    <citation type="submission" date="2018-05" db="EMBL/GenBank/DDBJ databases">
        <authorList>
            <person name="Lanie J.A."/>
            <person name="Ng W.-L."/>
            <person name="Kazmierczak K.M."/>
            <person name="Andrzejewski T.M."/>
            <person name="Davidsen T.M."/>
            <person name="Wayne K.J."/>
            <person name="Tettelin H."/>
            <person name="Glass J.I."/>
            <person name="Rusch D."/>
            <person name="Podicherti R."/>
            <person name="Tsui H.-C.T."/>
            <person name="Winkler M.E."/>
        </authorList>
    </citation>
    <scope>NUCLEOTIDE SEQUENCE</scope>
</reference>
<evidence type="ECO:0000256" key="1">
    <source>
        <dbReference type="SAM" id="Phobius"/>
    </source>
</evidence>
<gene>
    <name evidence="2" type="ORF">METZ01_LOCUS401116</name>
</gene>
<organism evidence="2">
    <name type="scientific">marine metagenome</name>
    <dbReference type="NCBI Taxonomy" id="408172"/>
    <lineage>
        <taxon>unclassified sequences</taxon>
        <taxon>metagenomes</taxon>
        <taxon>ecological metagenomes</taxon>
    </lineage>
</organism>
<proteinExistence type="predicted"/>
<keyword evidence="1" id="KW-1133">Transmembrane helix</keyword>
<sequence>MQVNWLLVIIVVCVSIGFGAYVCNPTVG</sequence>
<dbReference type="AlphaFoldDB" id="A0A382VP37"/>
<accession>A0A382VP37</accession>
<dbReference type="EMBL" id="UINC01153504">
    <property type="protein sequence ID" value="SVD48262.1"/>
    <property type="molecule type" value="Genomic_DNA"/>
</dbReference>
<keyword evidence="1" id="KW-0812">Transmembrane</keyword>
<name>A0A382VP37_9ZZZZ</name>
<feature type="transmembrane region" description="Helical" evidence="1">
    <location>
        <begin position="6"/>
        <end position="23"/>
    </location>
</feature>
<keyword evidence="1" id="KW-0472">Membrane</keyword>
<protein>
    <submittedName>
        <fullName evidence="2">Uncharacterized protein</fullName>
    </submittedName>
</protein>